<keyword evidence="2" id="KW-1185">Reference proteome</keyword>
<dbReference type="HOGENOM" id="CLU_115742_0_0_6"/>
<gene>
    <name evidence="1" type="ordered locus">Dda3937_04032</name>
</gene>
<dbReference type="AlphaFoldDB" id="E0SBR9"/>
<evidence type="ECO:0000313" key="2">
    <source>
        <dbReference type="Proteomes" id="UP000006859"/>
    </source>
</evidence>
<dbReference type="EMBL" id="CP002038">
    <property type="protein sequence ID" value="ADM97217.1"/>
    <property type="molecule type" value="Genomic_DNA"/>
</dbReference>
<accession>E0SBR9</accession>
<name>E0SBR9_DICD3</name>
<proteinExistence type="predicted"/>
<sequence>MSTQFNFGRLHAIYSAAWTKNEPTIAFEVIQGRGRFVFMIFFSPEDKGSSGEHLFIYLRHMNSLLALKFYGSRRSGNFTVYLNDKQKEMMINELQLQPGAGNFSFNNFLSDLNINIPQELPEQIRVETLRDVWPCVSKELSDVVDESHKTILIGVTRLPDNSSPREKTLRKLYTFTDGSAEDIRRFINALKKNNYTLRWTANPDKKSKAFSELIVDMKR</sequence>
<evidence type="ECO:0000313" key="1">
    <source>
        <dbReference type="EMBL" id="ADM97217.1"/>
    </source>
</evidence>
<protein>
    <submittedName>
        <fullName evidence="1">Uncharacterized protein</fullName>
    </submittedName>
</protein>
<organism evidence="1 2">
    <name type="scientific">Dickeya dadantii (strain 3937)</name>
    <name type="common">Erwinia chrysanthemi (strain 3937)</name>
    <dbReference type="NCBI Taxonomy" id="198628"/>
    <lineage>
        <taxon>Bacteria</taxon>
        <taxon>Pseudomonadati</taxon>
        <taxon>Pseudomonadota</taxon>
        <taxon>Gammaproteobacteria</taxon>
        <taxon>Enterobacterales</taxon>
        <taxon>Pectobacteriaceae</taxon>
        <taxon>Dickeya</taxon>
    </lineage>
</organism>
<dbReference type="OrthoDB" id="3034864at2"/>
<dbReference type="RefSeq" id="WP_013316690.1">
    <property type="nucleotide sequence ID" value="NC_014500.1"/>
</dbReference>
<dbReference type="Proteomes" id="UP000006859">
    <property type="component" value="Chromosome"/>
</dbReference>
<dbReference type="eggNOG" id="ENOG5032XDF">
    <property type="taxonomic scope" value="Bacteria"/>
</dbReference>
<reference evidence="1 2" key="1">
    <citation type="journal article" date="2011" name="J. Bacteriol.">
        <title>Genome sequence of the plant-pathogenic bacterium Dickeya dadantii 3937.</title>
        <authorList>
            <person name="Glasner J.D."/>
            <person name="Yang C.H."/>
            <person name="Reverchon S."/>
            <person name="Hugouvieux-Cotte-Pattat N."/>
            <person name="Condemine G."/>
            <person name="Bohin J.P."/>
            <person name="Van Gijsegem F."/>
            <person name="Yang S."/>
            <person name="Franza T."/>
            <person name="Expert D."/>
            <person name="Plunkett G. III"/>
            <person name="San Francisco M.J."/>
            <person name="Charkowski A.O."/>
            <person name="Py B."/>
            <person name="Bell K."/>
            <person name="Rauscher L."/>
            <person name="Rodriguez-Palenzuela P."/>
            <person name="Toussaint A."/>
            <person name="Holeva M.C."/>
            <person name="He S.Y."/>
            <person name="Douet V."/>
            <person name="Boccara M."/>
            <person name="Blanco C."/>
            <person name="Toth I."/>
            <person name="Anderson B.D."/>
            <person name="Biehl B.S."/>
            <person name="Mau B."/>
            <person name="Flynn S.M."/>
            <person name="Barras F."/>
            <person name="Lindeberg M."/>
            <person name="Birch P.R."/>
            <person name="Tsuyumu S."/>
            <person name="Shi X."/>
            <person name="Hibbing M."/>
            <person name="Yap M.N."/>
            <person name="Carpentier M."/>
            <person name="Dassa E."/>
            <person name="Umehara M."/>
            <person name="Kim J.F."/>
            <person name="Rusch M."/>
            <person name="Soni P."/>
            <person name="Mayhew G.F."/>
            <person name="Fouts D.E."/>
            <person name="Gill S.R."/>
            <person name="Blattner F.R."/>
            <person name="Keen N.T."/>
            <person name="Perna N.T."/>
        </authorList>
    </citation>
    <scope>NUCLEOTIDE SEQUENCE [LARGE SCALE GENOMIC DNA]</scope>
    <source>
        <strain evidence="1 2">3937</strain>
    </source>
</reference>
<dbReference type="KEGG" id="ddd:Dda3937_04032"/>